<feature type="transmembrane region" description="Helical" evidence="13">
    <location>
        <begin position="57"/>
        <end position="84"/>
    </location>
</feature>
<evidence type="ECO:0000256" key="5">
    <source>
        <dbReference type="ARBA" id="ARBA00022679"/>
    </source>
</evidence>
<evidence type="ECO:0000256" key="4">
    <source>
        <dbReference type="ARBA" id="ARBA00022553"/>
    </source>
</evidence>
<keyword evidence="4" id="KW-0597">Phosphoprotein</keyword>
<evidence type="ECO:0000256" key="1">
    <source>
        <dbReference type="ARBA" id="ARBA00000085"/>
    </source>
</evidence>
<keyword evidence="5" id="KW-0808">Transferase</keyword>
<evidence type="ECO:0000256" key="8">
    <source>
        <dbReference type="ARBA" id="ARBA00022777"/>
    </source>
</evidence>
<feature type="transmembrane region" description="Helical" evidence="13">
    <location>
        <begin position="28"/>
        <end position="45"/>
    </location>
</feature>
<dbReference type="PROSITE" id="PS50109">
    <property type="entry name" value="HIS_KIN"/>
    <property type="match status" value="1"/>
</dbReference>
<sequence length="533" mass="58450">MREGIDMSNTKTKQPPIQLAFQWFEHRWVGGLVVWAVTWAALLVLDPKLELATEAVILLLACALSALTLGLWWTLLASALAVFLFDVSFVPPRGTWVVNVHHDALLLLAMLVVAWIISALVAKLQEALLMTQAHAERAESLRVFADQLRESASVEAAGHGLLRAIESLAGVRRVALLLDTIASQPNSPLASGNRLILGPCDRRHQEGLQSALDEGQSFGPGTGRYEEQPYYYLPVLGAHRAWGSVLVEPFEEAVLHSLVLEHVELLCNQLGSYLDRWSSEQQAQHASEQVQAQALRNTLLEAIAHDYRTPLATIANAAEALLQLSSNPVAERTRGLAQTIADETLQLTRIADNTLQLARLETLMADIPLDWESPEEMVGAVVRRMRQRHPDAHLRLDVHPCLPLLRCDATLIVQLLDNLIDNALKYGDVHAPVEIAVYQAKERLIFDVRDHGPGIDPAYAPLLFQPFQRHVGPAQQAMPRGTGMGLALCKAIAQVHHGALDYLHAQGGGALFRLSLPVAVQPTGWCEASPASV</sequence>
<dbReference type="InterPro" id="IPR003661">
    <property type="entry name" value="HisK_dim/P_dom"/>
</dbReference>
<feature type="domain" description="Histidine kinase" evidence="14">
    <location>
        <begin position="302"/>
        <end position="520"/>
    </location>
</feature>
<evidence type="ECO:0000256" key="7">
    <source>
        <dbReference type="ARBA" id="ARBA00022741"/>
    </source>
</evidence>
<dbReference type="SMART" id="SM00388">
    <property type="entry name" value="HisKA"/>
    <property type="match status" value="1"/>
</dbReference>
<feature type="transmembrane region" description="Helical" evidence="13">
    <location>
        <begin position="104"/>
        <end position="122"/>
    </location>
</feature>
<keyword evidence="11" id="KW-0902">Two-component regulatory system</keyword>
<evidence type="ECO:0000256" key="2">
    <source>
        <dbReference type="ARBA" id="ARBA00004141"/>
    </source>
</evidence>
<dbReference type="InterPro" id="IPR029016">
    <property type="entry name" value="GAF-like_dom_sf"/>
</dbReference>
<dbReference type="GO" id="GO:0000155">
    <property type="term" value="F:phosphorelay sensor kinase activity"/>
    <property type="evidence" value="ECO:0007669"/>
    <property type="project" value="InterPro"/>
</dbReference>
<dbReference type="Proteomes" id="UP000308917">
    <property type="component" value="Unassembled WGS sequence"/>
</dbReference>
<name>A0A4S8F565_9BURK</name>
<dbReference type="InterPro" id="IPR038318">
    <property type="entry name" value="KdpD_sf"/>
</dbReference>
<keyword evidence="12 13" id="KW-0472">Membrane</keyword>
<dbReference type="Gene3D" id="3.30.565.10">
    <property type="entry name" value="Histidine kinase-like ATPase, C-terminal domain"/>
    <property type="match status" value="1"/>
</dbReference>
<comment type="subcellular location">
    <subcellularLocation>
        <location evidence="2">Membrane</location>
        <topology evidence="2">Multi-pass membrane protein</topology>
    </subcellularLocation>
</comment>
<dbReference type="InterPro" id="IPR004358">
    <property type="entry name" value="Sig_transdc_His_kin-like_C"/>
</dbReference>
<dbReference type="InterPro" id="IPR005467">
    <property type="entry name" value="His_kinase_dom"/>
</dbReference>
<evidence type="ECO:0000256" key="11">
    <source>
        <dbReference type="ARBA" id="ARBA00023012"/>
    </source>
</evidence>
<comment type="caution">
    <text evidence="15">The sequence shown here is derived from an EMBL/GenBank/DDBJ whole genome shotgun (WGS) entry which is preliminary data.</text>
</comment>
<dbReference type="EMBL" id="STFG01000006">
    <property type="protein sequence ID" value="THU02573.1"/>
    <property type="molecule type" value="Genomic_DNA"/>
</dbReference>
<dbReference type="Gene3D" id="3.30.450.40">
    <property type="match status" value="1"/>
</dbReference>
<dbReference type="EC" id="2.7.13.3" evidence="3"/>
<dbReference type="InterPro" id="IPR003594">
    <property type="entry name" value="HATPase_dom"/>
</dbReference>
<keyword evidence="9" id="KW-0067">ATP-binding</keyword>
<dbReference type="PANTHER" id="PTHR45569:SF1">
    <property type="entry name" value="SENSOR PROTEIN KDPD"/>
    <property type="match status" value="1"/>
</dbReference>
<dbReference type="InterPro" id="IPR052023">
    <property type="entry name" value="Histidine_kinase_KdpD"/>
</dbReference>
<dbReference type="PANTHER" id="PTHR45569">
    <property type="entry name" value="SENSOR PROTEIN KDPD"/>
    <property type="match status" value="1"/>
</dbReference>
<dbReference type="Pfam" id="PF00512">
    <property type="entry name" value="HisKA"/>
    <property type="match status" value="1"/>
</dbReference>
<evidence type="ECO:0000256" key="12">
    <source>
        <dbReference type="ARBA" id="ARBA00023136"/>
    </source>
</evidence>
<dbReference type="Gene3D" id="1.10.287.130">
    <property type="match status" value="1"/>
</dbReference>
<accession>A0A4S8F565</accession>
<dbReference type="InterPro" id="IPR036097">
    <property type="entry name" value="HisK_dim/P_sf"/>
</dbReference>
<dbReference type="InterPro" id="IPR025201">
    <property type="entry name" value="KdpD_TM"/>
</dbReference>
<evidence type="ECO:0000259" key="14">
    <source>
        <dbReference type="PROSITE" id="PS50109"/>
    </source>
</evidence>
<evidence type="ECO:0000256" key="10">
    <source>
        <dbReference type="ARBA" id="ARBA00022989"/>
    </source>
</evidence>
<dbReference type="GO" id="GO:0005886">
    <property type="term" value="C:plasma membrane"/>
    <property type="evidence" value="ECO:0007669"/>
    <property type="project" value="TreeGrafter"/>
</dbReference>
<dbReference type="InterPro" id="IPR036890">
    <property type="entry name" value="HATPase_C_sf"/>
</dbReference>
<dbReference type="SUPFAM" id="SSF55874">
    <property type="entry name" value="ATPase domain of HSP90 chaperone/DNA topoisomerase II/histidine kinase"/>
    <property type="match status" value="1"/>
</dbReference>
<keyword evidence="7" id="KW-0547">Nucleotide-binding</keyword>
<keyword evidence="16" id="KW-1185">Reference proteome</keyword>
<evidence type="ECO:0000256" key="13">
    <source>
        <dbReference type="SAM" id="Phobius"/>
    </source>
</evidence>
<evidence type="ECO:0000256" key="9">
    <source>
        <dbReference type="ARBA" id="ARBA00022840"/>
    </source>
</evidence>
<evidence type="ECO:0000313" key="15">
    <source>
        <dbReference type="EMBL" id="THU02573.1"/>
    </source>
</evidence>
<organism evidence="15 16">
    <name type="scientific">Lampropedia puyangensis</name>
    <dbReference type="NCBI Taxonomy" id="1330072"/>
    <lineage>
        <taxon>Bacteria</taxon>
        <taxon>Pseudomonadati</taxon>
        <taxon>Pseudomonadota</taxon>
        <taxon>Betaproteobacteria</taxon>
        <taxon>Burkholderiales</taxon>
        <taxon>Comamonadaceae</taxon>
        <taxon>Lampropedia</taxon>
    </lineage>
</organism>
<dbReference type="PRINTS" id="PR00344">
    <property type="entry name" value="BCTRLSENSOR"/>
</dbReference>
<dbReference type="Pfam" id="PF13493">
    <property type="entry name" value="DUF4118"/>
    <property type="match status" value="1"/>
</dbReference>
<evidence type="ECO:0000313" key="16">
    <source>
        <dbReference type="Proteomes" id="UP000308917"/>
    </source>
</evidence>
<comment type="catalytic activity">
    <reaction evidence="1">
        <text>ATP + protein L-histidine = ADP + protein N-phospho-L-histidine.</text>
        <dbReference type="EC" id="2.7.13.3"/>
    </reaction>
</comment>
<dbReference type="Pfam" id="PF02518">
    <property type="entry name" value="HATPase_c"/>
    <property type="match status" value="1"/>
</dbReference>
<protein>
    <recommendedName>
        <fullName evidence="3">histidine kinase</fullName>
        <ecNumber evidence="3">2.7.13.3</ecNumber>
    </recommendedName>
</protein>
<keyword evidence="8" id="KW-0418">Kinase</keyword>
<dbReference type="AlphaFoldDB" id="A0A4S8F565"/>
<proteinExistence type="predicted"/>
<dbReference type="SMART" id="SM00387">
    <property type="entry name" value="HATPase_c"/>
    <property type="match status" value="1"/>
</dbReference>
<keyword evidence="10 13" id="KW-1133">Transmembrane helix</keyword>
<dbReference type="GO" id="GO:0005524">
    <property type="term" value="F:ATP binding"/>
    <property type="evidence" value="ECO:0007669"/>
    <property type="project" value="UniProtKB-KW"/>
</dbReference>
<evidence type="ECO:0000256" key="6">
    <source>
        <dbReference type="ARBA" id="ARBA00022692"/>
    </source>
</evidence>
<gene>
    <name evidence="15" type="ORF">E9531_07825</name>
</gene>
<dbReference type="CDD" id="cd00082">
    <property type="entry name" value="HisKA"/>
    <property type="match status" value="1"/>
</dbReference>
<evidence type="ECO:0000256" key="3">
    <source>
        <dbReference type="ARBA" id="ARBA00012438"/>
    </source>
</evidence>
<keyword evidence="6 13" id="KW-0812">Transmembrane</keyword>
<dbReference type="Gene3D" id="1.20.120.620">
    <property type="entry name" value="Backbone structure of the membrane domain of e. Coli histidine kinase receptor kdpd"/>
    <property type="match status" value="1"/>
</dbReference>
<reference evidence="15 16" key="1">
    <citation type="journal article" date="2015" name="Antonie Van Leeuwenhoek">
        <title>Lampropedia puyangensis sp. nov., isolated from symptomatic bark of Populus ? euramericana canker and emended description of Lampropedia hyalina (Ehrenberg 1832) Lee et al. 2004.</title>
        <authorList>
            <person name="Li Y."/>
            <person name="Wang T."/>
            <person name="Piao C.G."/>
            <person name="Wang L.F."/>
            <person name="Tian G.Z."/>
            <person name="Zhu T.H."/>
            <person name="Guo M.W."/>
        </authorList>
    </citation>
    <scope>NUCLEOTIDE SEQUENCE [LARGE SCALE GENOMIC DNA]</scope>
    <source>
        <strain evidence="15 16">2-bin</strain>
    </source>
</reference>
<dbReference type="SUPFAM" id="SSF47384">
    <property type="entry name" value="Homodimeric domain of signal transducing histidine kinase"/>
    <property type="match status" value="1"/>
</dbReference>
<dbReference type="CDD" id="cd00075">
    <property type="entry name" value="HATPase"/>
    <property type="match status" value="1"/>
</dbReference>